<dbReference type="Gene3D" id="2.40.270.10">
    <property type="entry name" value="DNA-directed RNA polymerase, subunit 2, domain 6"/>
    <property type="match status" value="1"/>
</dbReference>
<name>A0A6C0F3Y7_9ZZZZ</name>
<evidence type="ECO:0000259" key="9">
    <source>
        <dbReference type="Pfam" id="PF00562"/>
    </source>
</evidence>
<keyword evidence="8" id="KW-0804">Transcription</keyword>
<dbReference type="InterPro" id="IPR014724">
    <property type="entry name" value="RNA_pol_RPB2_OB-fold"/>
</dbReference>
<dbReference type="InterPro" id="IPR007642">
    <property type="entry name" value="RNA_pol_Rpb2_2"/>
</dbReference>
<dbReference type="PANTHER" id="PTHR20856">
    <property type="entry name" value="DNA-DIRECTED RNA POLYMERASE I SUBUNIT 2"/>
    <property type="match status" value="1"/>
</dbReference>
<dbReference type="InterPro" id="IPR037034">
    <property type="entry name" value="RNA_pol_Rpb2_2_sf"/>
</dbReference>
<dbReference type="GO" id="GO:0046872">
    <property type="term" value="F:metal ion binding"/>
    <property type="evidence" value="ECO:0007669"/>
    <property type="project" value="UniProtKB-KW"/>
</dbReference>
<evidence type="ECO:0000259" key="13">
    <source>
        <dbReference type="Pfam" id="PF04565"/>
    </source>
</evidence>
<dbReference type="Gene3D" id="3.90.1100.10">
    <property type="match status" value="2"/>
</dbReference>
<dbReference type="GO" id="GO:0000428">
    <property type="term" value="C:DNA-directed RNA polymerase complex"/>
    <property type="evidence" value="ECO:0007669"/>
    <property type="project" value="UniProtKB-KW"/>
</dbReference>
<dbReference type="GO" id="GO:0003677">
    <property type="term" value="F:DNA binding"/>
    <property type="evidence" value="ECO:0007669"/>
    <property type="project" value="InterPro"/>
</dbReference>
<evidence type="ECO:0000256" key="5">
    <source>
        <dbReference type="ARBA" id="ARBA00022695"/>
    </source>
</evidence>
<dbReference type="Gene3D" id="3.90.1800.10">
    <property type="entry name" value="RNA polymerase alpha subunit dimerisation domain"/>
    <property type="match status" value="1"/>
</dbReference>
<feature type="domain" description="DNA-directed RNA polymerase subunit 2 hybrid-binding" evidence="9">
    <location>
        <begin position="713"/>
        <end position="1093"/>
    </location>
</feature>
<evidence type="ECO:0000256" key="3">
    <source>
        <dbReference type="ARBA" id="ARBA00022478"/>
    </source>
</evidence>
<evidence type="ECO:0000256" key="4">
    <source>
        <dbReference type="ARBA" id="ARBA00022679"/>
    </source>
</evidence>
<feature type="domain" description="RNA polymerase Rpb2" evidence="10">
    <location>
        <begin position="1096"/>
        <end position="1172"/>
    </location>
</feature>
<accession>A0A6C0F3Y7</accession>
<keyword evidence="5" id="KW-0548">Nucleotidyltransferase</keyword>
<dbReference type="Pfam" id="PF04566">
    <property type="entry name" value="RNA_pol_Rpb2_4"/>
    <property type="match status" value="1"/>
</dbReference>
<keyword evidence="3" id="KW-0240">DNA-directed RNA polymerase</keyword>
<evidence type="ECO:0000313" key="15">
    <source>
        <dbReference type="EMBL" id="QHT34830.1"/>
    </source>
</evidence>
<comment type="similarity">
    <text evidence="1">Belongs to the RNA polymerase beta chain family.</text>
</comment>
<organism evidence="15">
    <name type="scientific">viral metagenome</name>
    <dbReference type="NCBI Taxonomy" id="1070528"/>
    <lineage>
        <taxon>unclassified sequences</taxon>
        <taxon>metagenomes</taxon>
        <taxon>organismal metagenomes</taxon>
    </lineage>
</organism>
<dbReference type="Pfam" id="PF04560">
    <property type="entry name" value="RNA_pol_Rpb2_7"/>
    <property type="match status" value="1"/>
</dbReference>
<dbReference type="GO" id="GO:0006351">
    <property type="term" value="P:DNA-templated transcription"/>
    <property type="evidence" value="ECO:0007669"/>
    <property type="project" value="InterPro"/>
</dbReference>
<dbReference type="EMBL" id="MN739010">
    <property type="protein sequence ID" value="QHT34830.1"/>
    <property type="molecule type" value="Genomic_DNA"/>
</dbReference>
<keyword evidence="7" id="KW-0862">Zinc</keyword>
<feature type="domain" description="RNA polymerase Rpb2" evidence="14">
    <location>
        <begin position="594"/>
        <end position="652"/>
    </location>
</feature>
<evidence type="ECO:0000259" key="14">
    <source>
        <dbReference type="Pfam" id="PF04566"/>
    </source>
</evidence>
<reference evidence="15" key="1">
    <citation type="journal article" date="2020" name="Nature">
        <title>Giant virus diversity and host interactions through global metagenomics.</title>
        <authorList>
            <person name="Schulz F."/>
            <person name="Roux S."/>
            <person name="Paez-Espino D."/>
            <person name="Jungbluth S."/>
            <person name="Walsh D.A."/>
            <person name="Denef V.J."/>
            <person name="McMahon K.D."/>
            <person name="Konstantinidis K.T."/>
            <person name="Eloe-Fadrosh E.A."/>
            <person name="Kyrpides N.C."/>
            <person name="Woyke T."/>
        </authorList>
    </citation>
    <scope>NUCLEOTIDE SEQUENCE</scope>
    <source>
        <strain evidence="15">GVMAG-M-3300009164-40</strain>
    </source>
</reference>
<protein>
    <recommendedName>
        <fullName evidence="2">DNA-directed RNA polymerase</fullName>
        <ecNumber evidence="2">2.7.7.6</ecNumber>
    </recommendedName>
</protein>
<dbReference type="Pfam" id="PF04565">
    <property type="entry name" value="RNA_pol_Rpb2_3"/>
    <property type="match status" value="1"/>
</dbReference>
<evidence type="ECO:0000259" key="11">
    <source>
        <dbReference type="Pfam" id="PF04561"/>
    </source>
</evidence>
<dbReference type="InterPro" id="IPR007120">
    <property type="entry name" value="DNA-dir_RNAP_su2_dom"/>
</dbReference>
<dbReference type="CDD" id="cd00653">
    <property type="entry name" value="RNA_pol_B_RPB2"/>
    <property type="match status" value="1"/>
</dbReference>
<dbReference type="GO" id="GO:0032549">
    <property type="term" value="F:ribonucleoside binding"/>
    <property type="evidence" value="ECO:0007669"/>
    <property type="project" value="InterPro"/>
</dbReference>
<dbReference type="InterPro" id="IPR015712">
    <property type="entry name" value="DNA-dir_RNA_pol_su2"/>
</dbReference>
<keyword evidence="6" id="KW-0479">Metal-binding</keyword>
<dbReference type="InterPro" id="IPR007646">
    <property type="entry name" value="RNA_pol_Rpb2_4"/>
</dbReference>
<dbReference type="InterPro" id="IPR007645">
    <property type="entry name" value="RNA_pol_Rpb2_3"/>
</dbReference>
<evidence type="ECO:0000256" key="1">
    <source>
        <dbReference type="ARBA" id="ARBA00006835"/>
    </source>
</evidence>
<evidence type="ECO:0000259" key="12">
    <source>
        <dbReference type="Pfam" id="PF04563"/>
    </source>
</evidence>
<evidence type="ECO:0000256" key="2">
    <source>
        <dbReference type="ARBA" id="ARBA00012418"/>
    </source>
</evidence>
<evidence type="ECO:0000259" key="10">
    <source>
        <dbReference type="Pfam" id="PF04560"/>
    </source>
</evidence>
<dbReference type="Pfam" id="PF04563">
    <property type="entry name" value="RNA_pol_Rpb2_1"/>
    <property type="match status" value="1"/>
</dbReference>
<evidence type="ECO:0000256" key="6">
    <source>
        <dbReference type="ARBA" id="ARBA00022723"/>
    </source>
</evidence>
<dbReference type="AlphaFoldDB" id="A0A6C0F3Y7"/>
<dbReference type="InterPro" id="IPR007644">
    <property type="entry name" value="RNA_pol_bsu_protrusion"/>
</dbReference>
<sequence>MEVARHVFDTYFEDTPNPLVRHHLDSYADMLNTKIPNFIKGSNPLQLVLADDRTIKVYVGGKDGSKIQYLPPVDQDNKAVLPHSCRLDNSTYAMDIQGTLDIEYTSGKETETRTFENVKIAKLPLMLKSSLCYLSTMNASELYEAGECKFELGGYFVIGGAEKVLLTQERLGDNMFYASKRVSQSADEGARGLVEKESAIKIQGATKSEKFEYIGAMRSVSEDGTRGPYSHFIVIPPKNDKPDDPDIISKTDDLASFSKKRLAVVTLPGFTQPVPLISIFHALGLTNDQDIYDTILIGVPEQSRSTYDEIFMELILSHNDFLLAEMRKETDQNQDANLLVLRRQHRTRTNGGVYMNLYSEMFPHCTRRETESVPGLYRRKAYLLGMMTRMAMDVALGIKPKSDRDHYRYKRLDASGDLVFYEFRRIYKEVSKRMMKELDVRIHFQQKEYSGMKFRELVNVENVDAFYWQHYAFINALEKSFKGKWGGMDGVSQELSRLGYLGTTAQLRRVNLQMDKGLKVVEPRRIHGSSWGMLCPVDNPDGGGIGMTKSLTLLCAISTASSPSEILNIISKFPKFIPLVVIHPSTWNPIWTRVFINSDLVGVFTDNAETYHSDLLEQRRARKMNKFVSLCWNRIDNEYIIFTDAGRPSRPVYREGVKPEAVQRITKWSDMDLKLVDYIDAQESESLRINMEAFSPTRPSEIHPTVMFSATGSVLPNSDHDPATRNAFSCQQAKQASSWFNTAFNKRFDTIATWLNYAQRPISQTWTTSAVLGKNGCIGYGENVIVALSVYSGYNQEDSILMNEGSLKRGMFQTTYYHSYDIEEEAISSGFDKGKFSVFESTLFANVATDSRYRETVVRKEGYNYDLLDGDGIVMQGKEIDDKTVLVGIVTPIKNASGQVTGFRDKSYTPKRGQHGIIDSVYRYVTREGLHAVKIRIAESRVPVLGDKFAARHGQKGTCGLRVPEEDMPFTASGLRPDIIVNPHAFPSRMTVGQFIETMSVKLGLNLGCLIDSTAFASKNRVMEVRDLLDKVGLHPYGHEILYNGQSGEMMESEIFMGPTYYLRIKQMVEDKINYRATGPKKLLTHQPVEGRANDGGLRIGEMERDGLISHGVSKFLNESLMDRSDKSEVLFQPETGYLDSSADLQGSVLETPYALGLIIRELESMHISVKLAAP</sequence>
<feature type="domain" description="RNA polymerase beta subunit protrusion" evidence="12">
    <location>
        <begin position="19"/>
        <end position="462"/>
    </location>
</feature>
<feature type="domain" description="RNA polymerase Rpb2" evidence="13">
    <location>
        <begin position="495"/>
        <end position="557"/>
    </location>
</feature>
<dbReference type="SUPFAM" id="SSF64484">
    <property type="entry name" value="beta and beta-prime subunits of DNA dependent RNA-polymerase"/>
    <property type="match status" value="1"/>
</dbReference>
<proteinExistence type="inferred from homology"/>
<dbReference type="InterPro" id="IPR007641">
    <property type="entry name" value="RNA_pol_Rpb2_7"/>
</dbReference>
<dbReference type="EC" id="2.7.7.6" evidence="2"/>
<dbReference type="GO" id="GO:0003899">
    <property type="term" value="F:DNA-directed RNA polymerase activity"/>
    <property type="evidence" value="ECO:0007669"/>
    <property type="project" value="UniProtKB-EC"/>
</dbReference>
<dbReference type="Pfam" id="PF04561">
    <property type="entry name" value="RNA_pol_Rpb2_2"/>
    <property type="match status" value="1"/>
</dbReference>
<dbReference type="InterPro" id="IPR037033">
    <property type="entry name" value="DNA-dir_RNAP_su2_hyb_sf"/>
</dbReference>
<dbReference type="Gene3D" id="3.90.1070.20">
    <property type="match status" value="1"/>
</dbReference>
<feature type="domain" description="RNA polymerase Rpb2" evidence="11">
    <location>
        <begin position="259"/>
        <end position="413"/>
    </location>
</feature>
<keyword evidence="4" id="KW-0808">Transferase</keyword>
<evidence type="ECO:0000256" key="7">
    <source>
        <dbReference type="ARBA" id="ARBA00022833"/>
    </source>
</evidence>
<dbReference type="Gene3D" id="2.40.50.150">
    <property type="match status" value="1"/>
</dbReference>
<dbReference type="Gene3D" id="3.90.1110.10">
    <property type="entry name" value="RNA polymerase Rpb2, domain 2"/>
    <property type="match status" value="1"/>
</dbReference>
<dbReference type="Pfam" id="PF00562">
    <property type="entry name" value="RNA_pol_Rpb2_6"/>
    <property type="match status" value="1"/>
</dbReference>
<evidence type="ECO:0000256" key="8">
    <source>
        <dbReference type="ARBA" id="ARBA00023163"/>
    </source>
</evidence>